<dbReference type="AlphaFoldDB" id="X0UK55"/>
<protein>
    <recommendedName>
        <fullName evidence="2">TIGR00268 family protein</fullName>
    </recommendedName>
</protein>
<name>X0UK55_9ZZZZ</name>
<accession>X0UK55</accession>
<dbReference type="PANTHER" id="PTHR43169">
    <property type="entry name" value="EXSB FAMILY PROTEIN"/>
    <property type="match status" value="1"/>
</dbReference>
<evidence type="ECO:0000313" key="1">
    <source>
        <dbReference type="EMBL" id="GAG00743.1"/>
    </source>
</evidence>
<feature type="non-terminal residue" evidence="1">
    <location>
        <position position="1"/>
    </location>
</feature>
<dbReference type="InterPro" id="IPR052188">
    <property type="entry name" value="Ni-pincer_cofactor_biosynth"/>
</dbReference>
<dbReference type="PANTHER" id="PTHR43169:SF2">
    <property type="entry name" value="NAD_GMP SYNTHASE DOMAIN-CONTAINING PROTEIN"/>
    <property type="match status" value="1"/>
</dbReference>
<dbReference type="EMBL" id="BARS01029070">
    <property type="protein sequence ID" value="GAG00743.1"/>
    <property type="molecule type" value="Genomic_DNA"/>
</dbReference>
<reference evidence="1" key="1">
    <citation type="journal article" date="2014" name="Front. Microbiol.">
        <title>High frequency of phylogenetically diverse reductive dehalogenase-homologous genes in deep subseafloor sedimentary metagenomes.</title>
        <authorList>
            <person name="Kawai M."/>
            <person name="Futagami T."/>
            <person name="Toyoda A."/>
            <person name="Takaki Y."/>
            <person name="Nishi S."/>
            <person name="Hori S."/>
            <person name="Arai W."/>
            <person name="Tsubouchi T."/>
            <person name="Morono Y."/>
            <person name="Uchiyama I."/>
            <person name="Ito T."/>
            <person name="Fujiyama A."/>
            <person name="Inagaki F."/>
            <person name="Takami H."/>
        </authorList>
    </citation>
    <scope>NUCLEOTIDE SEQUENCE</scope>
    <source>
        <strain evidence="1">Expedition CK06-06</strain>
    </source>
</reference>
<evidence type="ECO:0008006" key="2">
    <source>
        <dbReference type="Google" id="ProtNLM"/>
    </source>
</evidence>
<organism evidence="1">
    <name type="scientific">marine sediment metagenome</name>
    <dbReference type="NCBI Taxonomy" id="412755"/>
    <lineage>
        <taxon>unclassified sequences</taxon>
        <taxon>metagenomes</taxon>
        <taxon>ecological metagenomes</taxon>
    </lineage>
</organism>
<gene>
    <name evidence="1" type="ORF">S01H1_45485</name>
</gene>
<sequence>ELRVRHHGDIARIEVAAGQIEKITSQQTRTKIIEKLKELGFKYVTVDLQGFRSGSLNEALTEEDKQKSL</sequence>
<proteinExistence type="predicted"/>
<comment type="caution">
    <text evidence="1">The sequence shown here is derived from an EMBL/GenBank/DDBJ whole genome shotgun (WGS) entry which is preliminary data.</text>
</comment>